<evidence type="ECO:0000313" key="2">
    <source>
        <dbReference type="EMBL" id="AWU98095.1"/>
    </source>
</evidence>
<dbReference type="KEGG" id="azm:DM194_27810"/>
<geneLocation type="plasmid" evidence="2 3">
    <name>unnamed6</name>
</geneLocation>
<dbReference type="RefSeq" id="WP_111070884.1">
    <property type="nucleotide sequence ID" value="NZ_CP029836.1"/>
</dbReference>
<protein>
    <submittedName>
        <fullName evidence="2">Uncharacterized protein</fullName>
    </submittedName>
</protein>
<proteinExistence type="predicted"/>
<name>A0A2U9SEQ4_9PROT</name>
<feature type="region of interest" description="Disordered" evidence="1">
    <location>
        <begin position="180"/>
        <end position="200"/>
    </location>
</feature>
<gene>
    <name evidence="2" type="ORF">DM194_27810</name>
</gene>
<dbReference type="EMBL" id="CP029836">
    <property type="protein sequence ID" value="AWU98095.1"/>
    <property type="molecule type" value="Genomic_DNA"/>
</dbReference>
<dbReference type="Proteomes" id="UP000249605">
    <property type="component" value="Plasmid unnamed6"/>
</dbReference>
<organism evidence="2 3">
    <name type="scientific">Azospirillum ramasamyi</name>
    <dbReference type="NCBI Taxonomy" id="682998"/>
    <lineage>
        <taxon>Bacteria</taxon>
        <taxon>Pseudomonadati</taxon>
        <taxon>Pseudomonadota</taxon>
        <taxon>Alphaproteobacteria</taxon>
        <taxon>Rhodospirillales</taxon>
        <taxon>Azospirillaceae</taxon>
        <taxon>Azospirillum</taxon>
    </lineage>
</organism>
<dbReference type="AlphaFoldDB" id="A0A2U9SEQ4"/>
<keyword evidence="2" id="KW-0614">Plasmid</keyword>
<evidence type="ECO:0000313" key="3">
    <source>
        <dbReference type="Proteomes" id="UP000249605"/>
    </source>
</evidence>
<reference evidence="2 3" key="1">
    <citation type="submission" date="2018-06" db="EMBL/GenBank/DDBJ databases">
        <title>Complete genome sequencing of Azospirillum sp. M2T2B2.</title>
        <authorList>
            <person name="Heo J."/>
            <person name="Kim S.-J."/>
            <person name="Kwon S.-W."/>
            <person name="Anandham R."/>
        </authorList>
    </citation>
    <scope>NUCLEOTIDE SEQUENCE [LARGE SCALE GENOMIC DNA]</scope>
    <source>
        <strain evidence="2 3">M2T2B2</strain>
        <plasmid evidence="2 3">unnamed6</plasmid>
    </source>
</reference>
<keyword evidence="3" id="KW-1185">Reference proteome</keyword>
<accession>A0A2U9SEQ4</accession>
<sequence>MHALSQALAHTHPVHLYYADGVLRLDGQACRLETPLHARAAAWVSDLMRLLPAELVALDLLAPPHASGDLNTGRLRRHLADVAAGLQAAAPLWDHGTEVHGLATATLAVPVTVKPVVTVTSVVAVCADDHASIAIGEIAYAQATALISDTVTAALLAESSWALASGLRGLALHFRAARAQRPSVRHPPETPAGSSAPAFR</sequence>
<evidence type="ECO:0000256" key="1">
    <source>
        <dbReference type="SAM" id="MobiDB-lite"/>
    </source>
</evidence>